<evidence type="ECO:0000313" key="6">
    <source>
        <dbReference type="RefSeq" id="XP_031570278.1"/>
    </source>
</evidence>
<keyword evidence="5" id="KW-1185">Reference proteome</keyword>
<keyword evidence="2 3" id="KW-0040">ANK repeat</keyword>
<evidence type="ECO:0000259" key="4">
    <source>
        <dbReference type="PROSITE" id="PS50225"/>
    </source>
</evidence>
<dbReference type="KEGG" id="aten:116304658"/>
<dbReference type="Pfam" id="PF12796">
    <property type="entry name" value="Ank_2"/>
    <property type="match status" value="2"/>
</dbReference>
<dbReference type="GeneID" id="116304658"/>
<keyword evidence="1" id="KW-0677">Repeat</keyword>
<dbReference type="Gene3D" id="1.25.40.20">
    <property type="entry name" value="Ankyrin repeat-containing domain"/>
    <property type="match status" value="2"/>
</dbReference>
<evidence type="ECO:0000256" key="1">
    <source>
        <dbReference type="ARBA" id="ARBA00022737"/>
    </source>
</evidence>
<feature type="repeat" description="ANK" evidence="3">
    <location>
        <begin position="70"/>
        <end position="102"/>
    </location>
</feature>
<dbReference type="InterPro" id="IPR050776">
    <property type="entry name" value="Ank_Repeat/CDKN_Inhibitor"/>
</dbReference>
<reference evidence="6" key="1">
    <citation type="submission" date="2025-08" db="UniProtKB">
        <authorList>
            <consortium name="RefSeq"/>
        </authorList>
    </citation>
    <scope>IDENTIFICATION</scope>
    <source>
        <tissue evidence="6">Tentacle</tissue>
    </source>
</reference>
<feature type="repeat" description="ANK" evidence="3">
    <location>
        <begin position="203"/>
        <end position="236"/>
    </location>
</feature>
<evidence type="ECO:0000313" key="5">
    <source>
        <dbReference type="Proteomes" id="UP000515163"/>
    </source>
</evidence>
<name>A0A6P8IVZ6_ACTTE</name>
<feature type="repeat" description="ANK" evidence="3">
    <location>
        <begin position="37"/>
        <end position="69"/>
    </location>
</feature>
<dbReference type="SMART" id="SM00248">
    <property type="entry name" value="ANK"/>
    <property type="match status" value="6"/>
</dbReference>
<feature type="domain" description="SOCS box" evidence="4">
    <location>
        <begin position="267"/>
        <end position="314"/>
    </location>
</feature>
<feature type="repeat" description="ANK" evidence="3">
    <location>
        <begin position="170"/>
        <end position="202"/>
    </location>
</feature>
<dbReference type="InterPro" id="IPR002110">
    <property type="entry name" value="Ankyrin_rpt"/>
</dbReference>
<protein>
    <submittedName>
        <fullName evidence="6">Ankyrin repeat and SOCS box protein 13-like</fullName>
    </submittedName>
</protein>
<evidence type="ECO:0000256" key="3">
    <source>
        <dbReference type="PROSITE-ProRule" id="PRU00023"/>
    </source>
</evidence>
<organism evidence="5 6">
    <name type="scientific">Actinia tenebrosa</name>
    <name type="common">Australian red waratah sea anemone</name>
    <dbReference type="NCBI Taxonomy" id="6105"/>
    <lineage>
        <taxon>Eukaryota</taxon>
        <taxon>Metazoa</taxon>
        <taxon>Cnidaria</taxon>
        <taxon>Anthozoa</taxon>
        <taxon>Hexacorallia</taxon>
        <taxon>Actiniaria</taxon>
        <taxon>Actiniidae</taxon>
        <taxon>Actinia</taxon>
    </lineage>
</organism>
<accession>A0A6P8IVZ6</accession>
<dbReference type="PROSITE" id="PS50088">
    <property type="entry name" value="ANK_REPEAT"/>
    <property type="match status" value="6"/>
</dbReference>
<dbReference type="GO" id="GO:0035556">
    <property type="term" value="P:intracellular signal transduction"/>
    <property type="evidence" value="ECO:0007669"/>
    <property type="project" value="InterPro"/>
</dbReference>
<dbReference type="InterPro" id="IPR036036">
    <property type="entry name" value="SOCS_box-like_dom_sf"/>
</dbReference>
<feature type="repeat" description="ANK" evidence="3">
    <location>
        <begin position="103"/>
        <end position="135"/>
    </location>
</feature>
<dbReference type="InParanoid" id="A0A6P8IVZ6"/>
<dbReference type="SMART" id="SM00969">
    <property type="entry name" value="SOCS_box"/>
    <property type="match status" value="1"/>
</dbReference>
<dbReference type="PROSITE" id="PS50225">
    <property type="entry name" value="SOCS"/>
    <property type="match status" value="1"/>
</dbReference>
<dbReference type="PROSITE" id="PS50297">
    <property type="entry name" value="ANK_REP_REGION"/>
    <property type="match status" value="6"/>
</dbReference>
<dbReference type="OrthoDB" id="5950161at2759"/>
<evidence type="ECO:0000256" key="2">
    <source>
        <dbReference type="ARBA" id="ARBA00023043"/>
    </source>
</evidence>
<feature type="repeat" description="ANK" evidence="3">
    <location>
        <begin position="136"/>
        <end position="168"/>
    </location>
</feature>
<dbReference type="PANTHER" id="PTHR24201">
    <property type="entry name" value="ANK_REP_REGION DOMAIN-CONTAINING PROTEIN"/>
    <property type="match status" value="1"/>
</dbReference>
<dbReference type="CDD" id="cd03716">
    <property type="entry name" value="SOCS_ASB_like"/>
    <property type="match status" value="1"/>
</dbReference>
<dbReference type="InterPro" id="IPR036770">
    <property type="entry name" value="Ankyrin_rpt-contain_sf"/>
</dbReference>
<dbReference type="Pfam" id="PF13637">
    <property type="entry name" value="Ank_4"/>
    <property type="match status" value="1"/>
</dbReference>
<dbReference type="AlphaFoldDB" id="A0A6P8IVZ6"/>
<dbReference type="Proteomes" id="UP000515163">
    <property type="component" value="Unplaced"/>
</dbReference>
<dbReference type="RefSeq" id="XP_031570278.1">
    <property type="nucleotide sequence ID" value="XM_031714418.1"/>
</dbReference>
<dbReference type="PRINTS" id="PR01415">
    <property type="entry name" value="ANKYRIN"/>
</dbReference>
<dbReference type="SUPFAM" id="SSF48403">
    <property type="entry name" value="Ankyrin repeat"/>
    <property type="match status" value="1"/>
</dbReference>
<dbReference type="PANTHER" id="PTHR24201:SF16">
    <property type="entry name" value="ANKYRIN-1-LIKE-RELATED"/>
    <property type="match status" value="1"/>
</dbReference>
<dbReference type="SUPFAM" id="SSF158235">
    <property type="entry name" value="SOCS box-like"/>
    <property type="match status" value="1"/>
</dbReference>
<sequence length="325" mass="36280">MGQRYTLFFTAREGREEDLKWALTERKISPDLRDPETKYTALHVAASKGRPACVQLLIEAGASTNAREKDGLTPLHLAVYHGYANCVKILIEYEADVNSTSRFGSTPLHQAAYFGHLTCAQILLNAGAMVNVEEAWGQTPLYLAAQRAHSNVIQLLLQYNACVSQTEKAHYKTALHVACEAQSISCVQFLLDAGADPNVQCSSGRTPMHEVVTGEEVEALSSLLIEYGARCDIADQSDCSAIDCLEALLQRYHSTSNMEKYARYKKLLEYIWKIHGQPKTLMQMCRVSLRKYLSPNSLYIVTELDIPQCLKNYILHVVEDKGCIS</sequence>
<dbReference type="Gene3D" id="1.10.750.20">
    <property type="entry name" value="SOCS box"/>
    <property type="match status" value="1"/>
</dbReference>
<gene>
    <name evidence="6" type="primary">LOC116304658</name>
</gene>
<dbReference type="InterPro" id="IPR001496">
    <property type="entry name" value="SOCS_box"/>
</dbReference>
<dbReference type="Pfam" id="PF07525">
    <property type="entry name" value="SOCS_box"/>
    <property type="match status" value="1"/>
</dbReference>
<proteinExistence type="predicted"/>